<dbReference type="RefSeq" id="WP_069151530.1">
    <property type="nucleotide sequence ID" value="NZ_MCGH01000002.1"/>
</dbReference>
<evidence type="ECO:0000256" key="1">
    <source>
        <dbReference type="SAM" id="Phobius"/>
    </source>
</evidence>
<keyword evidence="1" id="KW-1133">Transmembrane helix</keyword>
<feature type="transmembrane region" description="Helical" evidence="1">
    <location>
        <begin position="6"/>
        <end position="25"/>
    </location>
</feature>
<evidence type="ECO:0000313" key="2">
    <source>
        <dbReference type="EMBL" id="ODM05170.1"/>
    </source>
</evidence>
<sequence length="479" mass="53704">MKSGYITVYLSLVTGILLSLLLTVMEGVRMHTIRTQTECVMDMAMDSALAEYHREMLEQYDLFFIDMSYGGRSPSFSNTEEHIRSYMNMNFRPFQIFNIPVGKDLTALTAQDVQLQQAAVASDEKGEVLKAQAIDYMKDKWGLSILEQAAENAGLIQSGGFLESDVEERRLETEEQVKNAILNKEQQEDEEWEGRDQELPSDVVNQARNEGILRLAIDNSSSLSSASIPVGTLYTGRDSVLEGTGLMQGIQTPSGIADTCIFLRYIMEKCGNYRNRKETSEISYQVEYLLQGRDNDLDNLRGTANKLLLIREAANMAYLYGDSGKQNEARGTALLITALLGLPELEEAVTQLILFAWGYAESVKDMRMLFDGEKVPVIKDGGSWNTPYSQLLTFRGHLSEYPKGQSGLGYEDYLQALLFLMPQEKVTGRLMDIIEADIRRTKGNSCFRIDGCIDGMRAEAAVSSGYGYQYTIARSYGYE</sequence>
<comment type="caution">
    <text evidence="2">The sequence shown here is derived from an EMBL/GenBank/DDBJ whole genome shotgun (WGS) entry which is preliminary data.</text>
</comment>
<gene>
    <name evidence="2" type="ORF">BEI61_01053</name>
</gene>
<dbReference type="Proteomes" id="UP000094067">
    <property type="component" value="Unassembled WGS sequence"/>
</dbReference>
<reference evidence="2 3" key="1">
    <citation type="submission" date="2016-07" db="EMBL/GenBank/DDBJ databases">
        <title>Characterization of isolates of Eisenbergiella tayi derived from blood cultures, using whole genome sequencing.</title>
        <authorList>
            <person name="Burdz T."/>
            <person name="Wiebe D."/>
            <person name="Huynh C."/>
            <person name="Bernard K."/>
        </authorList>
    </citation>
    <scope>NUCLEOTIDE SEQUENCE [LARGE SCALE GENOMIC DNA]</scope>
    <source>
        <strain evidence="2 3">NML 110608</strain>
    </source>
</reference>
<organism evidence="2 3">
    <name type="scientific">Eisenbergiella tayi</name>
    <dbReference type="NCBI Taxonomy" id="1432052"/>
    <lineage>
        <taxon>Bacteria</taxon>
        <taxon>Bacillati</taxon>
        <taxon>Bacillota</taxon>
        <taxon>Clostridia</taxon>
        <taxon>Lachnospirales</taxon>
        <taxon>Lachnospiraceae</taxon>
        <taxon>Eisenbergiella</taxon>
    </lineage>
</organism>
<dbReference type="Pfam" id="PF18960">
    <property type="entry name" value="DUF5702"/>
    <property type="match status" value="1"/>
</dbReference>
<dbReference type="EMBL" id="MCGH01000002">
    <property type="protein sequence ID" value="ODM05170.1"/>
    <property type="molecule type" value="Genomic_DNA"/>
</dbReference>
<name>A0A1E3A8S3_9FIRM</name>
<keyword evidence="1" id="KW-0472">Membrane</keyword>
<dbReference type="AlphaFoldDB" id="A0A1E3A8S3"/>
<accession>A0A1E3A8S3</accession>
<dbReference type="InterPro" id="IPR043756">
    <property type="entry name" value="DUF5702"/>
</dbReference>
<proteinExistence type="predicted"/>
<dbReference type="PATRIC" id="fig|1432052.4.peg.1188"/>
<keyword evidence="1" id="KW-0812">Transmembrane</keyword>
<protein>
    <submittedName>
        <fullName evidence="2">Uncharacterized protein</fullName>
    </submittedName>
</protein>
<evidence type="ECO:0000313" key="3">
    <source>
        <dbReference type="Proteomes" id="UP000094067"/>
    </source>
</evidence>